<dbReference type="PANTHER" id="PTHR40278">
    <property type="entry name" value="DNA UTILIZATION PROTEIN HOFN"/>
    <property type="match status" value="1"/>
</dbReference>
<keyword evidence="1" id="KW-1133">Transmembrane helix</keyword>
<dbReference type="Pfam" id="PF05137">
    <property type="entry name" value="PilN"/>
    <property type="match status" value="1"/>
</dbReference>
<evidence type="ECO:0000313" key="2">
    <source>
        <dbReference type="EMBL" id="MEL0550915.1"/>
    </source>
</evidence>
<feature type="transmembrane region" description="Helical" evidence="1">
    <location>
        <begin position="21"/>
        <end position="39"/>
    </location>
</feature>
<evidence type="ECO:0000313" key="3">
    <source>
        <dbReference type="Proteomes" id="UP001312893"/>
    </source>
</evidence>
<proteinExistence type="predicted"/>
<name>A0ABU9F4E4_9ENTR</name>
<gene>
    <name evidence="2" type="ORF">QFI96_004260</name>
</gene>
<dbReference type="EMBL" id="JARXNK020000098">
    <property type="protein sequence ID" value="MEL0550915.1"/>
    <property type="molecule type" value="Genomic_DNA"/>
</dbReference>
<keyword evidence="1" id="KW-0812">Transmembrane</keyword>
<sequence>MAALVNFLPWRDVRRRQRVRIGMLYAIGLVLALLTIAVAQRAARDAGEAPVAVRMAADNQLLAALSQRESLLLERQQQWEQRRQRQHRRALTEAWHQRLQTIATRLPSQVWLTRLEYQRDALTLSGQALNLNAVAGLEQALSAVSGFRPARAGETRRGEQGYWQFSFSLAGEHADASHH</sequence>
<accession>A0ABU9F4E4</accession>
<dbReference type="RefSeq" id="WP_154145002.1">
    <property type="nucleotide sequence ID" value="NZ_JARXNK020000098.1"/>
</dbReference>
<reference evidence="2 3" key="1">
    <citation type="submission" date="2024-04" db="EMBL/GenBank/DDBJ databases">
        <title>Two novel Raoultella species associated with bleeding cankers of broadleaf hosts, Raoultella scottia sp. nov. and Raoultella lignicola sp. nov.</title>
        <authorList>
            <person name="Brady C.L."/>
        </authorList>
    </citation>
    <scope>NUCLEOTIDE SEQUENCE [LARGE SCALE GENOMIC DNA]</scope>
    <source>
        <strain evidence="2 3">TW_WC1a.1</strain>
    </source>
</reference>
<dbReference type="PANTHER" id="PTHR40278:SF1">
    <property type="entry name" value="DNA UTILIZATION PROTEIN HOFN"/>
    <property type="match status" value="1"/>
</dbReference>
<comment type="caution">
    <text evidence="2">The sequence shown here is derived from an EMBL/GenBank/DDBJ whole genome shotgun (WGS) entry which is preliminary data.</text>
</comment>
<organism evidence="2 3">
    <name type="scientific">Raoultella lignicola</name>
    <dbReference type="NCBI Taxonomy" id="3040939"/>
    <lineage>
        <taxon>Bacteria</taxon>
        <taxon>Pseudomonadati</taxon>
        <taxon>Pseudomonadota</taxon>
        <taxon>Gammaproteobacteria</taxon>
        <taxon>Enterobacterales</taxon>
        <taxon>Enterobacteriaceae</taxon>
        <taxon>Klebsiella/Raoultella group</taxon>
        <taxon>Raoultella</taxon>
    </lineage>
</organism>
<dbReference type="InterPro" id="IPR052534">
    <property type="entry name" value="Extracell_DNA_Util/SecSys_Comp"/>
</dbReference>
<dbReference type="InterPro" id="IPR007813">
    <property type="entry name" value="PilN"/>
</dbReference>
<dbReference type="Proteomes" id="UP001312893">
    <property type="component" value="Unassembled WGS sequence"/>
</dbReference>
<evidence type="ECO:0000256" key="1">
    <source>
        <dbReference type="SAM" id="Phobius"/>
    </source>
</evidence>
<keyword evidence="1" id="KW-0472">Membrane</keyword>
<protein>
    <submittedName>
        <fullName evidence="2">PilN domain-containing protein</fullName>
    </submittedName>
</protein>
<keyword evidence="3" id="KW-1185">Reference proteome</keyword>